<accession>A0A2U9IMZ2</accession>
<dbReference type="Proteomes" id="UP000248410">
    <property type="component" value="Chromosome"/>
</dbReference>
<dbReference type="GeneID" id="36837768"/>
<dbReference type="SUPFAM" id="SSF69695">
    <property type="entry name" value="SRP19"/>
    <property type="match status" value="1"/>
</dbReference>
<proteinExistence type="predicted"/>
<keyword evidence="2" id="KW-1185">Reference proteome</keyword>
<protein>
    <recommendedName>
        <fullName evidence="3">Signal recognition particle 19 kDa protein</fullName>
    </recommendedName>
</protein>
<organism evidence="1 2">
    <name type="scientific">Acidianus sulfidivorans JP7</name>
    <dbReference type="NCBI Taxonomy" id="619593"/>
    <lineage>
        <taxon>Archaea</taxon>
        <taxon>Thermoproteota</taxon>
        <taxon>Thermoprotei</taxon>
        <taxon>Sulfolobales</taxon>
        <taxon>Sulfolobaceae</taxon>
        <taxon>Acidianus</taxon>
    </lineage>
</organism>
<dbReference type="GO" id="GO:0048500">
    <property type="term" value="C:signal recognition particle"/>
    <property type="evidence" value="ECO:0007669"/>
    <property type="project" value="InterPro"/>
</dbReference>
<dbReference type="OrthoDB" id="56356at2157"/>
<dbReference type="EMBL" id="CP029288">
    <property type="protein sequence ID" value="AWR97377.1"/>
    <property type="molecule type" value="Genomic_DNA"/>
</dbReference>
<evidence type="ECO:0000313" key="2">
    <source>
        <dbReference type="Proteomes" id="UP000248410"/>
    </source>
</evidence>
<evidence type="ECO:0008006" key="3">
    <source>
        <dbReference type="Google" id="ProtNLM"/>
    </source>
</evidence>
<dbReference type="InterPro" id="IPR036521">
    <property type="entry name" value="SRP19-like_sf"/>
</dbReference>
<reference evidence="1 2" key="1">
    <citation type="submission" date="2018-05" db="EMBL/GenBank/DDBJ databases">
        <title>Complete Genome Sequences of Extremely Thermoacidophilic, Metal-Mobilizing Type-Strain Members of the Archaeal Family Sulfolobaceae: Acidianus brierleyi DSM-1651T, Acidianus sulfidivorans DSM-18786T, Metallosphaera hakonensis DSM-7519T, and Metallosphaera prunae DSM-10039T.</title>
        <authorList>
            <person name="Counts J.A."/>
            <person name="Kelly R.M."/>
        </authorList>
    </citation>
    <scope>NUCLEOTIDE SEQUENCE [LARGE SCALE GENOMIC DNA]</scope>
    <source>
        <strain evidence="1 2">JP7</strain>
    </source>
</reference>
<sequence>MSLRDYEGQRVAIWLAYFTANSRKKGRKTRKLKITLEDLVNAAKSLNLEPEVLDKTHPASRIKGLVMVKKTEGKYKLIKVLYTALTQKKQ</sequence>
<dbReference type="GO" id="GO:0006614">
    <property type="term" value="P:SRP-dependent cotranslational protein targeting to membrane"/>
    <property type="evidence" value="ECO:0007669"/>
    <property type="project" value="InterPro"/>
</dbReference>
<evidence type="ECO:0000313" key="1">
    <source>
        <dbReference type="EMBL" id="AWR97377.1"/>
    </source>
</evidence>
<dbReference type="GO" id="GO:0008312">
    <property type="term" value="F:7S RNA binding"/>
    <property type="evidence" value="ECO:0007669"/>
    <property type="project" value="InterPro"/>
</dbReference>
<dbReference type="Gene3D" id="3.30.56.30">
    <property type="entry name" value="Signal recognition particle, SRP19-like subunit"/>
    <property type="match status" value="1"/>
</dbReference>
<dbReference type="KEGG" id="asul:DFR86_07325"/>
<dbReference type="AlphaFoldDB" id="A0A2U9IMZ2"/>
<gene>
    <name evidence="1" type="ORF">DFR86_07325</name>
</gene>
<dbReference type="RefSeq" id="WP_110380267.1">
    <property type="nucleotide sequence ID" value="NZ_CP029288.2"/>
</dbReference>
<name>A0A2U9IMZ2_9CREN</name>